<dbReference type="EMBL" id="LN515532">
    <property type="protein sequence ID" value="CEA15820.1"/>
    <property type="molecule type" value="Genomic_DNA"/>
</dbReference>
<keyword evidence="2" id="KW-1185">Reference proteome</keyword>
<dbReference type="AlphaFoldDB" id="A0A098BYR2"/>
<evidence type="ECO:0000313" key="2">
    <source>
        <dbReference type="Proteomes" id="UP000032417"/>
    </source>
</evidence>
<dbReference type="STRING" id="1562970.ING2E5B_1067"/>
<reference evidence="1 2" key="1">
    <citation type="submission" date="2014-08" db="EMBL/GenBank/DDBJ databases">
        <authorList>
            <person name="Wibberg D."/>
        </authorList>
    </citation>
    <scope>NUCLEOTIDE SEQUENCE [LARGE SCALE GENOMIC DNA]</scope>
    <source>
        <strain evidence="2">ING2-E5B</strain>
    </source>
</reference>
<accession>A0A098BYR2</accession>
<proteinExistence type="predicted"/>
<organism evidence="1 2">
    <name type="scientific">Fermentimonas caenicola</name>
    <dbReference type="NCBI Taxonomy" id="1562970"/>
    <lineage>
        <taxon>Bacteria</taxon>
        <taxon>Pseudomonadati</taxon>
        <taxon>Bacteroidota</taxon>
        <taxon>Bacteroidia</taxon>
        <taxon>Bacteroidales</taxon>
        <taxon>Dysgonomonadaceae</taxon>
        <taxon>Fermentimonas</taxon>
    </lineage>
</organism>
<gene>
    <name evidence="1" type="ORF">ING2E5B_1067</name>
</gene>
<name>A0A098BYR2_9BACT</name>
<dbReference type="HOGENOM" id="CLU_3156165_0_0_10"/>
<protein>
    <submittedName>
        <fullName evidence="1">Uncharacterized protein</fullName>
    </submittedName>
</protein>
<dbReference type="KEGG" id="pbt:ING2E5B_1067"/>
<dbReference type="Proteomes" id="UP000032417">
    <property type="component" value="Chromosome 1"/>
</dbReference>
<sequence length="48" mass="5557">MFLKNGAKVILIYVLAKKVHSIYHLDKKSKKPLQSCSYLFTFVTNRAI</sequence>
<evidence type="ECO:0000313" key="1">
    <source>
        <dbReference type="EMBL" id="CEA15820.1"/>
    </source>
</evidence>